<dbReference type="OrthoDB" id="9798158at2"/>
<organism evidence="1 2">
    <name type="scientific">Dyadobacter luticola</name>
    <dbReference type="NCBI Taxonomy" id="1979387"/>
    <lineage>
        <taxon>Bacteria</taxon>
        <taxon>Pseudomonadati</taxon>
        <taxon>Bacteroidota</taxon>
        <taxon>Cytophagia</taxon>
        <taxon>Cytophagales</taxon>
        <taxon>Spirosomataceae</taxon>
        <taxon>Dyadobacter</taxon>
    </lineage>
</organism>
<accession>A0A5R9KVE1</accession>
<dbReference type="Proteomes" id="UP000306402">
    <property type="component" value="Unassembled WGS sequence"/>
</dbReference>
<evidence type="ECO:0000313" key="1">
    <source>
        <dbReference type="EMBL" id="TLV00027.1"/>
    </source>
</evidence>
<dbReference type="EMBL" id="VCEJ01000004">
    <property type="protein sequence ID" value="TLV00027.1"/>
    <property type="molecule type" value="Genomic_DNA"/>
</dbReference>
<reference evidence="1 2" key="1">
    <citation type="submission" date="2019-05" db="EMBL/GenBank/DDBJ databases">
        <authorList>
            <person name="Qu J.-H."/>
        </authorList>
    </citation>
    <scope>NUCLEOTIDE SEQUENCE [LARGE SCALE GENOMIC DNA]</scope>
    <source>
        <strain evidence="1 2">T17</strain>
    </source>
</reference>
<dbReference type="InterPro" id="IPR007460">
    <property type="entry name" value="BrnT_toxin"/>
</dbReference>
<dbReference type="Pfam" id="PF04365">
    <property type="entry name" value="BrnT_toxin"/>
    <property type="match status" value="1"/>
</dbReference>
<proteinExistence type="predicted"/>
<comment type="caution">
    <text evidence="1">The sequence shown here is derived from an EMBL/GenBank/DDBJ whole genome shotgun (WGS) entry which is preliminary data.</text>
</comment>
<sequence length="95" mass="11107">MALLFEWDDGNIIKSVEKHGITNRESESIFHDVGRVIRLSKRGSGTEVRYLCYGLSESGRILTAYFIVRNGKIRIIGTRVARKEEREYYKQRQIQ</sequence>
<keyword evidence="2" id="KW-1185">Reference proteome</keyword>
<name>A0A5R9KVE1_9BACT</name>
<protein>
    <submittedName>
        <fullName evidence="1">BrnT family toxin</fullName>
    </submittedName>
</protein>
<evidence type="ECO:0000313" key="2">
    <source>
        <dbReference type="Proteomes" id="UP000306402"/>
    </source>
</evidence>
<dbReference type="Gene3D" id="3.10.450.530">
    <property type="entry name" value="Ribonuclease toxin, BrnT, of type II toxin-antitoxin system"/>
    <property type="match status" value="1"/>
</dbReference>
<dbReference type="AlphaFoldDB" id="A0A5R9KVE1"/>
<dbReference type="RefSeq" id="WP_138365411.1">
    <property type="nucleotide sequence ID" value="NZ_VCEJ01000004.1"/>
</dbReference>
<gene>
    <name evidence="1" type="ORF">FEN17_10965</name>
</gene>
<dbReference type="InterPro" id="IPR038573">
    <property type="entry name" value="BrnT_sf"/>
</dbReference>